<reference evidence="1" key="1">
    <citation type="submission" date="2021-03" db="EMBL/GenBank/DDBJ databases">
        <title>Chromosome level genome of the anhydrobiotic midge Polypedilum vanderplanki.</title>
        <authorList>
            <person name="Yoshida Y."/>
            <person name="Kikawada T."/>
            <person name="Gusev O."/>
        </authorList>
    </citation>
    <scope>NUCLEOTIDE SEQUENCE</scope>
    <source>
        <strain evidence="1">NIAS01</strain>
        <tissue evidence="1">Whole body or cell culture</tissue>
    </source>
</reference>
<sequence length="265" mass="31043">MSSKYFDKAKENTKHIVRKSILRNPEIQLTCNDNNNRASMSNFTAEQSNNNEADSKIFHQPRINKLSDMRRTLNEIKNYEARELTSIDDLNKKTQDCINRAATSKLNFPSTQSVFKNLPPLNDDIPQRQFNPQKHSKHVNSSSNKIDKREEIIKYIKAMTIEEAKNRNDKDDQRDIINLPNEDEYLGIKRVDSFPQLMMPKRKTETKNYQEKIMKDLYENTFCSDNYSSKSVKFVSPPLQKYKATHNENKCRCLSDFYLQHSACS</sequence>
<gene>
    <name evidence="1" type="ORF">PVAND_005477</name>
</gene>
<organism evidence="1 2">
    <name type="scientific">Polypedilum vanderplanki</name>
    <name type="common">Sleeping chironomid midge</name>
    <dbReference type="NCBI Taxonomy" id="319348"/>
    <lineage>
        <taxon>Eukaryota</taxon>
        <taxon>Metazoa</taxon>
        <taxon>Ecdysozoa</taxon>
        <taxon>Arthropoda</taxon>
        <taxon>Hexapoda</taxon>
        <taxon>Insecta</taxon>
        <taxon>Pterygota</taxon>
        <taxon>Neoptera</taxon>
        <taxon>Endopterygota</taxon>
        <taxon>Diptera</taxon>
        <taxon>Nematocera</taxon>
        <taxon>Chironomoidea</taxon>
        <taxon>Chironomidae</taxon>
        <taxon>Chironominae</taxon>
        <taxon>Polypedilum</taxon>
        <taxon>Polypedilum</taxon>
    </lineage>
</organism>
<evidence type="ECO:0000313" key="2">
    <source>
        <dbReference type="Proteomes" id="UP001107558"/>
    </source>
</evidence>
<accession>A0A9J6C0L6</accession>
<comment type="caution">
    <text evidence="1">The sequence shown here is derived from an EMBL/GenBank/DDBJ whole genome shotgun (WGS) entry which is preliminary data.</text>
</comment>
<name>A0A9J6C0L6_POLVA</name>
<dbReference type="EMBL" id="JADBJN010000002">
    <property type="protein sequence ID" value="KAG5675583.1"/>
    <property type="molecule type" value="Genomic_DNA"/>
</dbReference>
<evidence type="ECO:0000313" key="1">
    <source>
        <dbReference type="EMBL" id="KAG5675583.1"/>
    </source>
</evidence>
<proteinExistence type="predicted"/>
<dbReference type="AlphaFoldDB" id="A0A9J6C0L6"/>
<keyword evidence="2" id="KW-1185">Reference proteome</keyword>
<dbReference type="Proteomes" id="UP001107558">
    <property type="component" value="Chromosome 2"/>
</dbReference>
<dbReference type="OrthoDB" id="8191506at2759"/>
<protein>
    <submittedName>
        <fullName evidence="1">Uncharacterized protein</fullName>
    </submittedName>
</protein>